<accession>A0A8H6AE81</accession>
<evidence type="ECO:0000256" key="2">
    <source>
        <dbReference type="ARBA" id="ARBA00022723"/>
    </source>
</evidence>
<keyword evidence="12" id="KW-1185">Reference proteome</keyword>
<dbReference type="SUPFAM" id="SSF51905">
    <property type="entry name" value="FAD/NAD(P)-binding domain"/>
    <property type="match status" value="1"/>
</dbReference>
<dbReference type="Gene3D" id="3.50.50.60">
    <property type="entry name" value="FAD/NAD(P)-binding domain"/>
    <property type="match status" value="1"/>
</dbReference>
<evidence type="ECO:0000256" key="4">
    <source>
        <dbReference type="ARBA" id="ARBA00022771"/>
    </source>
</evidence>
<gene>
    <name evidence="11" type="ORF">ETB97_004207</name>
</gene>
<dbReference type="EMBL" id="SPNV01000020">
    <property type="protein sequence ID" value="KAF5865390.1"/>
    <property type="molecule type" value="Genomic_DNA"/>
</dbReference>
<dbReference type="AlphaFoldDB" id="A0A8H6AE81"/>
<dbReference type="PANTHER" id="PTHR40626:SF8">
    <property type="entry name" value="C2H2 FINGER DOMAIN TRANSCRIPTION FACTOR (EUROFUNG)-RELATED"/>
    <property type="match status" value="1"/>
</dbReference>
<keyword evidence="2" id="KW-0479">Metal-binding</keyword>
<dbReference type="GO" id="GO:0000981">
    <property type="term" value="F:DNA-binding transcription factor activity, RNA polymerase II-specific"/>
    <property type="evidence" value="ECO:0007669"/>
    <property type="project" value="InterPro"/>
</dbReference>
<evidence type="ECO:0000256" key="8">
    <source>
        <dbReference type="ARBA" id="ARBA00023242"/>
    </source>
</evidence>
<dbReference type="PANTHER" id="PTHR40626">
    <property type="entry name" value="MIP31509P"/>
    <property type="match status" value="1"/>
</dbReference>
<organism evidence="11 12">
    <name type="scientific">Petromyces alliaceus</name>
    <name type="common">Aspergillus alliaceus</name>
    <dbReference type="NCBI Taxonomy" id="209559"/>
    <lineage>
        <taxon>Eukaryota</taxon>
        <taxon>Fungi</taxon>
        <taxon>Dikarya</taxon>
        <taxon>Ascomycota</taxon>
        <taxon>Pezizomycotina</taxon>
        <taxon>Eurotiomycetes</taxon>
        <taxon>Eurotiomycetidae</taxon>
        <taxon>Eurotiales</taxon>
        <taxon>Aspergillaceae</taxon>
        <taxon>Aspergillus</taxon>
        <taxon>Aspergillus subgen. Circumdati</taxon>
    </lineage>
</organism>
<dbReference type="GO" id="GO:0000978">
    <property type="term" value="F:RNA polymerase II cis-regulatory region sequence-specific DNA binding"/>
    <property type="evidence" value="ECO:0007669"/>
    <property type="project" value="InterPro"/>
</dbReference>
<keyword evidence="3" id="KW-0677">Repeat</keyword>
<comment type="subcellular location">
    <subcellularLocation>
        <location evidence="1">Nucleus</location>
    </subcellularLocation>
</comment>
<keyword evidence="7" id="KW-0804">Transcription</keyword>
<name>A0A8H6AE81_PETAA</name>
<dbReference type="InterPro" id="IPR036188">
    <property type="entry name" value="FAD/NAD-bd_sf"/>
</dbReference>
<evidence type="ECO:0000256" key="3">
    <source>
        <dbReference type="ARBA" id="ARBA00022737"/>
    </source>
</evidence>
<evidence type="ECO:0000256" key="5">
    <source>
        <dbReference type="ARBA" id="ARBA00022833"/>
    </source>
</evidence>
<dbReference type="InterPro" id="IPR051059">
    <property type="entry name" value="VerF-like"/>
</dbReference>
<dbReference type="Proteomes" id="UP000541154">
    <property type="component" value="Unassembled WGS sequence"/>
</dbReference>
<feature type="region of interest" description="Disordered" evidence="9">
    <location>
        <begin position="207"/>
        <end position="228"/>
    </location>
</feature>
<evidence type="ECO:0000256" key="1">
    <source>
        <dbReference type="ARBA" id="ARBA00004123"/>
    </source>
</evidence>
<evidence type="ECO:0000313" key="12">
    <source>
        <dbReference type="Proteomes" id="UP000541154"/>
    </source>
</evidence>
<keyword evidence="5" id="KW-0862">Zinc</keyword>
<keyword evidence="6" id="KW-0805">Transcription regulation</keyword>
<protein>
    <recommendedName>
        <fullName evidence="10">Xylanolytic transcriptional activator regulatory domain-containing protein</fullName>
    </recommendedName>
</protein>
<keyword evidence="4" id="KW-0863">Zinc-finger</keyword>
<feature type="domain" description="Xylanolytic transcriptional activator regulatory" evidence="10">
    <location>
        <begin position="399"/>
        <end position="618"/>
    </location>
</feature>
<comment type="caution">
    <text evidence="11">The sequence shown here is derived from an EMBL/GenBank/DDBJ whole genome shotgun (WGS) entry which is preliminary data.</text>
</comment>
<reference evidence="11 12" key="1">
    <citation type="submission" date="2019-04" db="EMBL/GenBank/DDBJ databases">
        <title>Aspergillus burnettii sp. nov., novel species from soil in southeast Queensland.</title>
        <authorList>
            <person name="Gilchrist C.L.M."/>
            <person name="Pitt J.I."/>
            <person name="Lange L."/>
            <person name="Lacey H.J."/>
            <person name="Vuong D."/>
            <person name="Midgley D.J."/>
            <person name="Greenfield P."/>
            <person name="Bradbury M."/>
            <person name="Lacey E."/>
            <person name="Busk P.K."/>
            <person name="Pilgaard B."/>
            <person name="Chooi Y.H."/>
            <person name="Piggott A.M."/>
        </authorList>
    </citation>
    <scope>NUCLEOTIDE SEQUENCE [LARGE SCALE GENOMIC DNA]</scope>
    <source>
        <strain evidence="11 12">FRR 5400</strain>
    </source>
</reference>
<dbReference type="CDD" id="cd12148">
    <property type="entry name" value="fungal_TF_MHR"/>
    <property type="match status" value="1"/>
</dbReference>
<evidence type="ECO:0000256" key="6">
    <source>
        <dbReference type="ARBA" id="ARBA00023015"/>
    </source>
</evidence>
<dbReference type="GO" id="GO:0000785">
    <property type="term" value="C:chromatin"/>
    <property type="evidence" value="ECO:0007669"/>
    <property type="project" value="TreeGrafter"/>
</dbReference>
<dbReference type="GO" id="GO:0006351">
    <property type="term" value="P:DNA-templated transcription"/>
    <property type="evidence" value="ECO:0007669"/>
    <property type="project" value="InterPro"/>
</dbReference>
<proteinExistence type="predicted"/>
<evidence type="ECO:0000313" key="11">
    <source>
        <dbReference type="EMBL" id="KAF5865390.1"/>
    </source>
</evidence>
<keyword evidence="8" id="KW-0539">Nucleus</keyword>
<dbReference type="GO" id="GO:0005634">
    <property type="term" value="C:nucleus"/>
    <property type="evidence" value="ECO:0007669"/>
    <property type="project" value="UniProtKB-SubCell"/>
</dbReference>
<feature type="compositionally biased region" description="Basic and acidic residues" evidence="9">
    <location>
        <begin position="216"/>
        <end position="228"/>
    </location>
</feature>
<evidence type="ECO:0000259" key="10">
    <source>
        <dbReference type="Pfam" id="PF04082"/>
    </source>
</evidence>
<evidence type="ECO:0000256" key="9">
    <source>
        <dbReference type="SAM" id="MobiDB-lite"/>
    </source>
</evidence>
<sequence length="778" mass="88191">MSTAAQHIQKNAMITKHTNDFRKDIELELQSVHGTTIIDTPEQAEAEEVFLKNLRRRLSRRPELLGSLVPPFPPACRRLTPGPGYLEALTEDNVNIISSNIVQVDANGIVTADRTHHPTDVIGCATGFDTRLRLDSQLSDVKVSPLAGRWEKTPEAYISIMVDGFPNYFISLGPNAALGEGNQLPLIDQTIDCFTFCIQNDAARQYTGDNRSASARNDDPEPSSDRGSIKFLLNGGTDTFTEHWNLPPSNDRTRSLEFHNQKNLEETNSSILGYSTREDYPDYAPAFVESDPAALSFFQETFLDFFNGPFGDPHRSLNDPYTGGMTYPSIAPSVQDSHSKLAGQQPSGYGHEGPFATAMIQAILTRVWTLHLDTKIKEEISDKLNFLLTPIRMRKYMALYFKYWQPNCPMIHVPTFDPRTVSLSLLTSICFLGAKYTEDKIELDAAQRLVDFAELFVFSNGIFSCENEIGSMYCGAQNVDDEPSCWVQFQNLQAAFLMVVCQYWSGSRASRNRAMENRFGEVVKVARRMGLLTFRHGPEERLDEYLWIQRECRIRAINFISLLDCAFSFYSNYPCRLYHTEMECALPCVESVFESARPFQEPNFELSREITLSEAFQKLFDEESSRATTPSTPGSTVAGTLAKLTLMDTFMLIHLLYAFINTHMTLLATIMPKVRAPQSQPMPNRGAHNYHSALPDDSTLASIRIALSRWHDHWTRLRNTASSHEWASMGFYKNGYHFWLVSQLLITKKESVDVVMRMEVKCEDKLEKLKVLLKDDNE</sequence>
<evidence type="ECO:0000256" key="7">
    <source>
        <dbReference type="ARBA" id="ARBA00023163"/>
    </source>
</evidence>
<dbReference type="GO" id="GO:0008270">
    <property type="term" value="F:zinc ion binding"/>
    <property type="evidence" value="ECO:0007669"/>
    <property type="project" value="UniProtKB-KW"/>
</dbReference>
<dbReference type="InterPro" id="IPR007219">
    <property type="entry name" value="XnlR_reg_dom"/>
</dbReference>
<dbReference type="Pfam" id="PF04082">
    <property type="entry name" value="Fungal_trans"/>
    <property type="match status" value="1"/>
</dbReference>